<dbReference type="PANTHER" id="PTHR46215:SF24">
    <property type="entry name" value="DIRIGENT PROTEIN"/>
    <property type="match status" value="1"/>
</dbReference>
<gene>
    <name evidence="6" type="ORF">ACMD2_19712</name>
</gene>
<dbReference type="Pfam" id="PF03018">
    <property type="entry name" value="Dirigent"/>
    <property type="match status" value="1"/>
</dbReference>
<dbReference type="PANTHER" id="PTHR46215">
    <property type="entry name" value="DIRIGENT PROTEIN 24-RELATED"/>
    <property type="match status" value="1"/>
</dbReference>
<comment type="subunit">
    <text evidence="2 4">Homodimer.</text>
</comment>
<feature type="compositionally biased region" description="Low complexity" evidence="5">
    <location>
        <begin position="42"/>
        <end position="62"/>
    </location>
</feature>
<evidence type="ECO:0000313" key="6">
    <source>
        <dbReference type="EMBL" id="OAY64026.1"/>
    </source>
</evidence>
<proteinExistence type="inferred from homology"/>
<keyword evidence="4" id="KW-0732">Signal</keyword>
<dbReference type="GO" id="GO:0009699">
    <property type="term" value="P:phenylpropanoid biosynthetic process"/>
    <property type="evidence" value="ECO:0007669"/>
    <property type="project" value="UniProtKB-ARBA"/>
</dbReference>
<feature type="chain" id="PRO_5008444189" description="Dirigent protein" evidence="4">
    <location>
        <begin position="28"/>
        <end position="328"/>
    </location>
</feature>
<comment type="similarity">
    <text evidence="1 4">Belongs to the plant dirigent protein family.</text>
</comment>
<feature type="region of interest" description="Disordered" evidence="5">
    <location>
        <begin position="32"/>
        <end position="62"/>
    </location>
</feature>
<evidence type="ECO:0000313" key="7">
    <source>
        <dbReference type="Proteomes" id="UP000092600"/>
    </source>
</evidence>
<evidence type="ECO:0000256" key="2">
    <source>
        <dbReference type="ARBA" id="ARBA00011738"/>
    </source>
</evidence>
<keyword evidence="4" id="KW-0052">Apoplast</keyword>
<dbReference type="STRING" id="4615.A0A199UH41"/>
<dbReference type="InterPro" id="IPR004265">
    <property type="entry name" value="Dirigent"/>
</dbReference>
<name>A0A199UH41_ANACO</name>
<reference evidence="6 7" key="1">
    <citation type="journal article" date="2016" name="DNA Res.">
        <title>The draft genome of MD-2 pineapple using hybrid error correction of long reads.</title>
        <authorList>
            <person name="Redwan R.M."/>
            <person name="Saidin A."/>
            <person name="Kumar S.V."/>
        </authorList>
    </citation>
    <scope>NUCLEOTIDE SEQUENCE [LARGE SCALE GENOMIC DNA]</scope>
    <source>
        <strain evidence="7">cv. MD2</strain>
        <tissue evidence="6">Leaf</tissue>
    </source>
</reference>
<comment type="subcellular location">
    <subcellularLocation>
        <location evidence="4">Secreted</location>
        <location evidence="4">Extracellular space</location>
        <location evidence="4">Apoplast</location>
    </subcellularLocation>
</comment>
<evidence type="ECO:0000256" key="3">
    <source>
        <dbReference type="ARBA" id="ARBA00022525"/>
    </source>
</evidence>
<dbReference type="InterPro" id="IPR044859">
    <property type="entry name" value="Allene_oxi_cyc_Dirigent"/>
</dbReference>
<evidence type="ECO:0000256" key="5">
    <source>
        <dbReference type="SAM" id="MobiDB-lite"/>
    </source>
</evidence>
<accession>A0A199UH41</accession>
<dbReference type="EMBL" id="LSRQ01008289">
    <property type="protein sequence ID" value="OAY64026.1"/>
    <property type="molecule type" value="Genomic_DNA"/>
</dbReference>
<comment type="caution">
    <text evidence="6">The sequence shown here is derived from an EMBL/GenBank/DDBJ whole genome shotgun (WGS) entry which is preliminary data.</text>
</comment>
<sequence length="328" mass="32139">METLKPTPLFSLLLLLLLLTLAAAVAATANASARKTGPPVPVSVDASAAPSTSPSDVAGDSATSASAAGAAAAPSTSSSDVADDAAASASASASASEQPPISFFMHDVLGGTNPSARIVSGIVDNTAVNGQLPFARPNGAVLPVNGGVSVSGGAGNGAGAVDNNNLPFLTGLGGTTNAVTQTNGNGNGVANGLPFFAGGNLPEGTSLQKLLFGTLTVMDDELTEGPELGSGVVGKAQGFYVASSEEGTSQTVALTAMLTAGDYADSISLFGVHRTAESESYLAVVGGTGKYAGAKGFAKVAVVRTPAAAHETDGVESVLQFTVYLSAY</sequence>
<protein>
    <recommendedName>
        <fullName evidence="4">Dirigent protein</fullName>
    </recommendedName>
</protein>
<dbReference type="AlphaFoldDB" id="A0A199UH41"/>
<keyword evidence="3 4" id="KW-0964">Secreted</keyword>
<evidence type="ECO:0000256" key="1">
    <source>
        <dbReference type="ARBA" id="ARBA00010746"/>
    </source>
</evidence>
<comment type="function">
    <text evidence="4">Dirigent proteins impart stereoselectivity on the phenoxy radical-coupling reaction, yielding optically active lignans from two molecules of coniferyl alcohol in the biosynthesis of lignans, flavonolignans, and alkaloids and thus plays a central role in plant secondary metabolism.</text>
</comment>
<organism evidence="6 7">
    <name type="scientific">Ananas comosus</name>
    <name type="common">Pineapple</name>
    <name type="synonym">Ananas ananas</name>
    <dbReference type="NCBI Taxonomy" id="4615"/>
    <lineage>
        <taxon>Eukaryota</taxon>
        <taxon>Viridiplantae</taxon>
        <taxon>Streptophyta</taxon>
        <taxon>Embryophyta</taxon>
        <taxon>Tracheophyta</taxon>
        <taxon>Spermatophyta</taxon>
        <taxon>Magnoliopsida</taxon>
        <taxon>Liliopsida</taxon>
        <taxon>Poales</taxon>
        <taxon>Bromeliaceae</taxon>
        <taxon>Bromelioideae</taxon>
        <taxon>Ananas</taxon>
    </lineage>
</organism>
<dbReference type="GO" id="GO:0048046">
    <property type="term" value="C:apoplast"/>
    <property type="evidence" value="ECO:0007669"/>
    <property type="project" value="UniProtKB-SubCell"/>
</dbReference>
<feature type="signal peptide" evidence="4">
    <location>
        <begin position="1"/>
        <end position="27"/>
    </location>
</feature>
<dbReference type="Gene3D" id="2.40.480.10">
    <property type="entry name" value="Allene oxide cyclase-like"/>
    <property type="match status" value="1"/>
</dbReference>
<dbReference type="Proteomes" id="UP000092600">
    <property type="component" value="Unassembled WGS sequence"/>
</dbReference>
<evidence type="ECO:0000256" key="4">
    <source>
        <dbReference type="RuleBase" id="RU363099"/>
    </source>
</evidence>